<feature type="binding site" description="covalent" evidence="9">
    <location>
        <position position="52"/>
    </location>
    <ligand>
        <name>heme c</name>
        <dbReference type="ChEBI" id="CHEBI:61717"/>
        <label>1</label>
    </ligand>
</feature>
<sequence>MKKQTLGYSVRSLFIELGLVVSGLIVSGYASADDNLVARGEYLTKAADCVACHTTKDGKPFAGGLAFKTPMGTLYSPNITPDKETGIGSWTDEEFLRALHEGKGKNGENLYPAFPYTSYTLLTDDDVKAIKAYLFSLPAVHQPNRENDMPFPFNQRWGLWFWNLVNFEGQRFQPDSSKDAQWNQGAYFVEALGHCGECHTPRNITMGMKESKAYAGAEVDGWMAFNITSDPHAGIGGWSQEQMVQYLRTGHVDGKAQAAGPMAEVIENSTRYLTDSDLNAMAVYLRTLKPLNPDNETKSRSDWGQSASSVNTLRGVPFKADNHTDGARLYLGNCASCHSFTGDGVKDGYYPSLMKNSAVGAATPNNLINVILQGVSRKTNDGEVFMPGFANTLTDEQVVSLSNYLLQQFGQPTLNIKVDDVKKLRGE</sequence>
<evidence type="ECO:0000313" key="14">
    <source>
        <dbReference type="EMBL" id="CRY64011.1"/>
    </source>
</evidence>
<feature type="binding site" description="axial binding residue" evidence="10">
    <location>
        <position position="338"/>
    </location>
    <ligand>
        <name>heme c</name>
        <dbReference type="ChEBI" id="CHEBI:61717"/>
        <label>3</label>
    </ligand>
    <ligandPart>
        <name>Fe</name>
        <dbReference type="ChEBI" id="CHEBI:18248"/>
    </ligandPart>
</feature>
<feature type="transmembrane region" description="Helical" evidence="11">
    <location>
        <begin position="12"/>
        <end position="32"/>
    </location>
</feature>
<keyword evidence="11" id="KW-0812">Transmembrane</keyword>
<dbReference type="PANTHER" id="PTHR35008">
    <property type="entry name" value="BLL4482 PROTEIN-RELATED"/>
    <property type="match status" value="1"/>
</dbReference>
<dbReference type="SUPFAM" id="SSF46626">
    <property type="entry name" value="Cytochrome c"/>
    <property type="match status" value="3"/>
</dbReference>
<evidence type="ECO:0000256" key="10">
    <source>
        <dbReference type="PIRSR" id="PIRSR000018-51"/>
    </source>
</evidence>
<dbReference type="Proteomes" id="UP000045840">
    <property type="component" value="Unassembled WGS sequence"/>
</dbReference>
<evidence type="ECO:0000256" key="3">
    <source>
        <dbReference type="ARBA" id="ARBA00022617"/>
    </source>
</evidence>
<dbReference type="EMBL" id="CWJL01000002">
    <property type="protein sequence ID" value="CRY64011.1"/>
    <property type="molecule type" value="Genomic_DNA"/>
</dbReference>
<evidence type="ECO:0000256" key="7">
    <source>
        <dbReference type="ARBA" id="ARBA00023004"/>
    </source>
</evidence>
<comment type="subcellular location">
    <subcellularLocation>
        <location evidence="1">Cell membrane</location>
    </subcellularLocation>
</comment>
<keyword evidence="8 11" id="KW-0472">Membrane</keyword>
<evidence type="ECO:0000256" key="9">
    <source>
        <dbReference type="PIRSR" id="PIRSR000018-50"/>
    </source>
</evidence>
<dbReference type="GO" id="GO:0005886">
    <property type="term" value="C:plasma membrane"/>
    <property type="evidence" value="ECO:0007669"/>
    <property type="project" value="UniProtKB-SubCell"/>
</dbReference>
<evidence type="ECO:0000259" key="12">
    <source>
        <dbReference type="PROSITE" id="PS51007"/>
    </source>
</evidence>
<feature type="binding site" description="axial binding residue" evidence="10">
    <location>
        <position position="53"/>
    </location>
    <ligand>
        <name>heme c</name>
        <dbReference type="ChEBI" id="CHEBI:61717"/>
        <label>1</label>
    </ligand>
    <ligandPart>
        <name>Fe</name>
        <dbReference type="ChEBI" id="CHEBI:18248"/>
    </ligandPart>
</feature>
<feature type="binding site" description="covalent" evidence="9">
    <location>
        <position position="49"/>
    </location>
    <ligand>
        <name>heme c</name>
        <dbReference type="ChEBI" id="CHEBI:61717"/>
        <label>1</label>
    </ligand>
</feature>
<dbReference type="Gene3D" id="1.10.760.10">
    <property type="entry name" value="Cytochrome c-like domain"/>
    <property type="match status" value="2"/>
</dbReference>
<reference evidence="13" key="2">
    <citation type="submission" date="2015-03" db="EMBL/GenBank/DDBJ databases">
        <authorList>
            <person name="Murphy D."/>
        </authorList>
    </citation>
    <scope>NUCLEOTIDE SEQUENCE [LARGE SCALE GENOMIC DNA]</scope>
    <source>
        <strain evidence="13">A125KOH2</strain>
    </source>
</reference>
<dbReference type="Pfam" id="PF00034">
    <property type="entry name" value="Cytochrom_C"/>
    <property type="match status" value="2"/>
</dbReference>
<dbReference type="RefSeq" id="WP_049608175.1">
    <property type="nucleotide sequence ID" value="NZ_CAWMMU010000002.1"/>
</dbReference>
<keyword evidence="3 9" id="KW-0349">Heme</keyword>
<comment type="cofactor">
    <cofactor evidence="9">
        <name>heme c</name>
        <dbReference type="ChEBI" id="CHEBI:61717"/>
    </cofactor>
    <text evidence="9">Binds 3 heme c groups covalently per subunit.</text>
</comment>
<organism evidence="13 16">
    <name type="scientific">Yersinia pekkanenii</name>
    <dbReference type="NCBI Taxonomy" id="1288385"/>
    <lineage>
        <taxon>Bacteria</taxon>
        <taxon>Pseudomonadati</taxon>
        <taxon>Pseudomonadota</taxon>
        <taxon>Gammaproteobacteria</taxon>
        <taxon>Enterobacterales</taxon>
        <taxon>Yersiniaceae</taxon>
        <taxon>Yersinia</taxon>
    </lineage>
</organism>
<dbReference type="GO" id="GO:0020037">
    <property type="term" value="F:heme binding"/>
    <property type="evidence" value="ECO:0007669"/>
    <property type="project" value="InterPro"/>
</dbReference>
<dbReference type="PANTHER" id="PTHR35008:SF8">
    <property type="entry name" value="ALCOHOL DEHYDROGENASE CYTOCHROME C SUBUNIT"/>
    <property type="match status" value="1"/>
</dbReference>
<keyword evidence="11" id="KW-1133">Transmembrane helix</keyword>
<gene>
    <name evidence="13" type="ORF">ERS008529_00088</name>
    <name evidence="14" type="ORF">ERS137968_00526</name>
</gene>
<dbReference type="InterPro" id="IPR014353">
    <property type="entry name" value="Membr-bd_ADH_cyt_c"/>
</dbReference>
<name>A0A0T9NEG5_9GAMM</name>
<dbReference type="EC" id="1.1.99.3" evidence="13 14"/>
<feature type="domain" description="Cytochrome c" evidence="12">
    <location>
        <begin position="180"/>
        <end position="289"/>
    </location>
</feature>
<dbReference type="InterPro" id="IPR051459">
    <property type="entry name" value="Cytochrome_c-type_DH"/>
</dbReference>
<dbReference type="InterPro" id="IPR036909">
    <property type="entry name" value="Cyt_c-like_dom_sf"/>
</dbReference>
<evidence type="ECO:0000313" key="13">
    <source>
        <dbReference type="EMBL" id="CNH01886.1"/>
    </source>
</evidence>
<feature type="domain" description="Cytochrome c" evidence="12">
    <location>
        <begin position="321"/>
        <end position="409"/>
    </location>
</feature>
<proteinExistence type="predicted"/>
<dbReference type="STRING" id="1288385.ERS137968_00526"/>
<dbReference type="InterPro" id="IPR009056">
    <property type="entry name" value="Cyt_c-like_dom"/>
</dbReference>
<evidence type="ECO:0000256" key="1">
    <source>
        <dbReference type="ARBA" id="ARBA00004236"/>
    </source>
</evidence>
<dbReference type="GO" id="GO:0033717">
    <property type="term" value="F:gluconate 2-dehydrogenase (acceptor) activity"/>
    <property type="evidence" value="ECO:0007669"/>
    <property type="project" value="UniProtKB-EC"/>
</dbReference>
<feature type="binding site" description="covalent" evidence="9">
    <location>
        <position position="195"/>
    </location>
    <ligand>
        <name>heme c</name>
        <dbReference type="ChEBI" id="CHEBI:61717"/>
        <label>2</label>
    </ligand>
</feature>
<evidence type="ECO:0000256" key="4">
    <source>
        <dbReference type="ARBA" id="ARBA00022723"/>
    </source>
</evidence>
<feature type="domain" description="Cytochrome c" evidence="12">
    <location>
        <begin position="35"/>
        <end position="138"/>
    </location>
</feature>
<keyword evidence="13" id="KW-0560">Oxidoreductase</keyword>
<evidence type="ECO:0000256" key="6">
    <source>
        <dbReference type="ARBA" id="ARBA00022737"/>
    </source>
</evidence>
<dbReference type="GO" id="GO:0005506">
    <property type="term" value="F:iron ion binding"/>
    <property type="evidence" value="ECO:0007669"/>
    <property type="project" value="InterPro"/>
</dbReference>
<evidence type="ECO:0000313" key="16">
    <source>
        <dbReference type="Proteomes" id="UP000045840"/>
    </source>
</evidence>
<dbReference type="GO" id="GO:0009055">
    <property type="term" value="F:electron transfer activity"/>
    <property type="evidence" value="ECO:0007669"/>
    <property type="project" value="InterPro"/>
</dbReference>
<reference evidence="14 15" key="1">
    <citation type="submission" date="2015-03" db="EMBL/GenBank/DDBJ databases">
        <authorList>
            <consortium name="Pathogen Informatics"/>
            <person name="Murphy D."/>
        </authorList>
    </citation>
    <scope>NUCLEOTIDE SEQUENCE [LARGE SCALE GENOMIC DNA]</scope>
    <source>
        <strain evidence="15">type strain: CIP110230</strain>
        <strain evidence="14">Type strain: CIP110230</strain>
    </source>
</reference>
<reference evidence="16" key="3">
    <citation type="submission" date="2015-03" db="EMBL/GenBank/DDBJ databases">
        <authorList>
            <consortium name="Pathogen Informatics"/>
        </authorList>
    </citation>
    <scope>NUCLEOTIDE SEQUENCE [LARGE SCALE GENOMIC DNA]</scope>
    <source>
        <strain evidence="16">A125KOH2</strain>
    </source>
</reference>
<keyword evidence="6" id="KW-0677">Repeat</keyword>
<evidence type="ECO:0000256" key="2">
    <source>
        <dbReference type="ARBA" id="ARBA00022475"/>
    </source>
</evidence>
<feature type="binding site" description="covalent" evidence="9">
    <location>
        <position position="334"/>
    </location>
    <ligand>
        <name>heme c</name>
        <dbReference type="ChEBI" id="CHEBI:61717"/>
        <label>3</label>
    </ligand>
</feature>
<feature type="binding site" description="axial binding residue" evidence="10">
    <location>
        <position position="199"/>
    </location>
    <ligand>
        <name>heme c</name>
        <dbReference type="ChEBI" id="CHEBI:61717"/>
        <label>2</label>
    </ligand>
    <ligandPart>
        <name>Fe</name>
        <dbReference type="ChEBI" id="CHEBI:18248"/>
    </ligandPart>
</feature>
<keyword evidence="5" id="KW-0732">Signal</keyword>
<dbReference type="PIRSF" id="PIRSF000018">
    <property type="entry name" value="Mb_ADH_cyt_c"/>
    <property type="match status" value="1"/>
</dbReference>
<feature type="binding site" description="covalent" evidence="9">
    <location>
        <position position="198"/>
    </location>
    <ligand>
        <name>heme c</name>
        <dbReference type="ChEBI" id="CHEBI:61717"/>
        <label>2</label>
    </ligand>
</feature>
<evidence type="ECO:0000256" key="11">
    <source>
        <dbReference type="SAM" id="Phobius"/>
    </source>
</evidence>
<dbReference type="AlphaFoldDB" id="A0A0T9NEG5"/>
<evidence type="ECO:0000313" key="15">
    <source>
        <dbReference type="Proteomes" id="UP000044625"/>
    </source>
</evidence>
<evidence type="ECO:0000256" key="8">
    <source>
        <dbReference type="ARBA" id="ARBA00023136"/>
    </source>
</evidence>
<dbReference type="PROSITE" id="PS51007">
    <property type="entry name" value="CYTC"/>
    <property type="match status" value="3"/>
</dbReference>
<accession>A0A0T9NEG5</accession>
<dbReference type="EMBL" id="CQAZ01000001">
    <property type="protein sequence ID" value="CNH01886.1"/>
    <property type="molecule type" value="Genomic_DNA"/>
</dbReference>
<evidence type="ECO:0000256" key="5">
    <source>
        <dbReference type="ARBA" id="ARBA00022729"/>
    </source>
</evidence>
<keyword evidence="2" id="KW-1003">Cell membrane</keyword>
<dbReference type="Proteomes" id="UP000044625">
    <property type="component" value="Unassembled WGS sequence"/>
</dbReference>
<protein>
    <submittedName>
        <fullName evidence="13 14">Cytochrome C</fullName>
        <ecNumber evidence="13 14">1.1.99.3</ecNumber>
    </submittedName>
</protein>
<feature type="binding site" description="covalent" evidence="9">
    <location>
        <position position="337"/>
    </location>
    <ligand>
        <name>heme c</name>
        <dbReference type="ChEBI" id="CHEBI:61717"/>
        <label>3</label>
    </ligand>
</feature>
<keyword evidence="7 10" id="KW-0408">Iron</keyword>
<keyword evidence="15" id="KW-1185">Reference proteome</keyword>
<keyword evidence="4 10" id="KW-0479">Metal-binding</keyword>